<comment type="caution">
    <text evidence="1">The sequence shown here is derived from an EMBL/GenBank/DDBJ whole genome shotgun (WGS) entry which is preliminary data.</text>
</comment>
<dbReference type="RefSeq" id="WP_321550034.1">
    <property type="nucleotide sequence ID" value="NZ_JAXIVS010000014.1"/>
</dbReference>
<accession>A0ABU5HDV7</accession>
<dbReference type="EMBL" id="JAXIVS010000014">
    <property type="protein sequence ID" value="MDY7231322.1"/>
    <property type="molecule type" value="Genomic_DNA"/>
</dbReference>
<proteinExistence type="predicted"/>
<keyword evidence="2" id="KW-1185">Reference proteome</keyword>
<protein>
    <submittedName>
        <fullName evidence="1">Uncharacterized protein</fullName>
    </submittedName>
</protein>
<sequence length="134" mass="14901">MKVLRDQRTNLINYEGDLELAVRYSANGVTLPRYPEPSEGVSYYKVPYPEHYNRPGYITDVVSSVEAPVTITLTAEVWEIENGLQGDTDYGVASIPMTLNCVDTSISGNIDVSVPGDNNKERTGLVQVWIDAFR</sequence>
<gene>
    <name evidence="1" type="ORF">SYV04_33335</name>
</gene>
<reference evidence="1 2" key="1">
    <citation type="submission" date="2023-12" db="EMBL/GenBank/DDBJ databases">
        <title>the genome sequence of Hyalangium sp. s54d21.</title>
        <authorList>
            <person name="Zhang X."/>
        </authorList>
    </citation>
    <scope>NUCLEOTIDE SEQUENCE [LARGE SCALE GENOMIC DNA]</scope>
    <source>
        <strain evidence="2">s54d21</strain>
    </source>
</reference>
<evidence type="ECO:0000313" key="2">
    <source>
        <dbReference type="Proteomes" id="UP001291309"/>
    </source>
</evidence>
<dbReference type="Proteomes" id="UP001291309">
    <property type="component" value="Unassembled WGS sequence"/>
</dbReference>
<name>A0ABU5HDV7_9BACT</name>
<organism evidence="1 2">
    <name type="scientific">Hyalangium rubrum</name>
    <dbReference type="NCBI Taxonomy" id="3103134"/>
    <lineage>
        <taxon>Bacteria</taxon>
        <taxon>Pseudomonadati</taxon>
        <taxon>Myxococcota</taxon>
        <taxon>Myxococcia</taxon>
        <taxon>Myxococcales</taxon>
        <taxon>Cystobacterineae</taxon>
        <taxon>Archangiaceae</taxon>
        <taxon>Hyalangium</taxon>
    </lineage>
</organism>
<evidence type="ECO:0000313" key="1">
    <source>
        <dbReference type="EMBL" id="MDY7231322.1"/>
    </source>
</evidence>